<dbReference type="EMBL" id="JAJEQX010000002">
    <property type="protein sequence ID" value="MCC2253190.1"/>
    <property type="molecule type" value="Genomic_DNA"/>
</dbReference>
<reference evidence="3 4" key="1">
    <citation type="submission" date="2021-10" db="EMBL/GenBank/DDBJ databases">
        <title>Anaerobic single-cell dispensing facilitates the cultivation of human gut bacteria.</title>
        <authorList>
            <person name="Afrizal A."/>
        </authorList>
    </citation>
    <scope>NUCLEOTIDE SEQUENCE [LARGE SCALE GENOMIC DNA]</scope>
    <source>
        <strain evidence="3 4">CLA-AA-H200</strain>
    </source>
</reference>
<dbReference type="SUPFAM" id="SSF51735">
    <property type="entry name" value="NAD(P)-binding Rossmann-fold domains"/>
    <property type="match status" value="1"/>
</dbReference>
<feature type="domain" description="Gfo/Idh/MocA-like oxidoreductase N-terminal" evidence="1">
    <location>
        <begin position="6"/>
        <end position="123"/>
    </location>
</feature>
<name>A0ABS8FT25_9FIRM</name>
<dbReference type="Gene3D" id="3.30.360.10">
    <property type="entry name" value="Dihydrodipicolinate Reductase, domain 2"/>
    <property type="match status" value="1"/>
</dbReference>
<organism evidence="3 4">
    <name type="scientific">Ruminococcus turbiniformis</name>
    <dbReference type="NCBI Taxonomy" id="2881258"/>
    <lineage>
        <taxon>Bacteria</taxon>
        <taxon>Bacillati</taxon>
        <taxon>Bacillota</taxon>
        <taxon>Clostridia</taxon>
        <taxon>Eubacteriales</taxon>
        <taxon>Oscillospiraceae</taxon>
        <taxon>Ruminococcus</taxon>
    </lineage>
</organism>
<proteinExistence type="predicted"/>
<sequence>MKDGKIKVGIVGISFGMEFIPIYLRHPDVYAVAAVDLNPELLKTAREKFGLSKSDCYTDYDEMLKDGEIDAVHIVTPPATHAEFSIKALNSGRHCGCTIPMGMSIKELEDVIRARISSGKQYMFMETTVFGREYFYVREMLEKGMFGRVQYMTCAHYQDMEGWPSYWNGFPPLMHPTHALGTCFMLLNDWPKEVYAKGSGRIRKELEEKYHSPFSFEAAFVTMETSDVAIEVERFLYGVARSYSECFRIYGSERSFEWQQLASEDPVLYTRTGNIQEEIPDADGDPDRFKRGGEITEQRIKIPDYGCRLPESIAGFTTETVYNDENTHLSFKQGGGHGGSHPHMIHEFVRAVVENRKPVPDDIAGAYWTGTGICAHQSAMEGGKVIHIPEFKKFIS</sequence>
<evidence type="ECO:0000259" key="2">
    <source>
        <dbReference type="Pfam" id="PF22725"/>
    </source>
</evidence>
<keyword evidence="4" id="KW-1185">Reference proteome</keyword>
<dbReference type="InterPro" id="IPR055170">
    <property type="entry name" value="GFO_IDH_MocA-like_dom"/>
</dbReference>
<dbReference type="InterPro" id="IPR052515">
    <property type="entry name" value="Gfo/Idh/MocA_Oxidoreductase"/>
</dbReference>
<protein>
    <submittedName>
        <fullName evidence="3">Gfo/Idh/MocA family oxidoreductase</fullName>
    </submittedName>
</protein>
<dbReference type="Gene3D" id="3.40.50.720">
    <property type="entry name" value="NAD(P)-binding Rossmann-like Domain"/>
    <property type="match status" value="1"/>
</dbReference>
<dbReference type="InterPro" id="IPR036291">
    <property type="entry name" value="NAD(P)-bd_dom_sf"/>
</dbReference>
<gene>
    <name evidence="3" type="ORF">LKD70_01820</name>
</gene>
<feature type="domain" description="GFO/IDH/MocA-like oxidoreductase" evidence="2">
    <location>
        <begin position="136"/>
        <end position="256"/>
    </location>
</feature>
<evidence type="ECO:0000313" key="4">
    <source>
        <dbReference type="Proteomes" id="UP001198151"/>
    </source>
</evidence>
<evidence type="ECO:0000313" key="3">
    <source>
        <dbReference type="EMBL" id="MCC2253190.1"/>
    </source>
</evidence>
<comment type="caution">
    <text evidence="3">The sequence shown here is derived from an EMBL/GenBank/DDBJ whole genome shotgun (WGS) entry which is preliminary data.</text>
</comment>
<dbReference type="Proteomes" id="UP001198151">
    <property type="component" value="Unassembled WGS sequence"/>
</dbReference>
<dbReference type="PANTHER" id="PTHR43249:SF1">
    <property type="entry name" value="D-GLUCOSIDE 3-DEHYDROGENASE"/>
    <property type="match status" value="1"/>
</dbReference>
<dbReference type="Pfam" id="PF22725">
    <property type="entry name" value="GFO_IDH_MocA_C3"/>
    <property type="match status" value="1"/>
</dbReference>
<dbReference type="Pfam" id="PF01408">
    <property type="entry name" value="GFO_IDH_MocA"/>
    <property type="match status" value="1"/>
</dbReference>
<dbReference type="RefSeq" id="WP_227706347.1">
    <property type="nucleotide sequence ID" value="NZ_JAJEQX010000002.1"/>
</dbReference>
<accession>A0ABS8FT25</accession>
<evidence type="ECO:0000259" key="1">
    <source>
        <dbReference type="Pfam" id="PF01408"/>
    </source>
</evidence>
<dbReference type="InterPro" id="IPR000683">
    <property type="entry name" value="Gfo/Idh/MocA-like_OxRdtase_N"/>
</dbReference>
<dbReference type="PANTHER" id="PTHR43249">
    <property type="entry name" value="UDP-N-ACETYL-2-AMINO-2-DEOXY-D-GLUCURONATE OXIDASE"/>
    <property type="match status" value="1"/>
</dbReference>
<dbReference type="SUPFAM" id="SSF55347">
    <property type="entry name" value="Glyceraldehyde-3-phosphate dehydrogenase-like, C-terminal domain"/>
    <property type="match status" value="1"/>
</dbReference>